<dbReference type="InterPro" id="IPR014862">
    <property type="entry name" value="TrwC"/>
</dbReference>
<dbReference type="PANTHER" id="PTHR43788:SF8">
    <property type="entry name" value="DNA-BINDING PROTEIN SMUBP-2"/>
    <property type="match status" value="1"/>
</dbReference>
<geneLocation type="plasmid" evidence="4">
    <name>p516602-KPC</name>
</geneLocation>
<dbReference type="InterPro" id="IPR050534">
    <property type="entry name" value="Coronavir_polyprotein_1ab"/>
</dbReference>
<evidence type="ECO:0000313" key="4">
    <source>
        <dbReference type="EMBL" id="QFX76229.1"/>
    </source>
</evidence>
<evidence type="ECO:0000259" key="1">
    <source>
        <dbReference type="Pfam" id="PF07057"/>
    </source>
</evidence>
<dbReference type="SUPFAM" id="SSF55464">
    <property type="entry name" value="Origin of replication-binding domain, RBD-like"/>
    <property type="match status" value="1"/>
</dbReference>
<dbReference type="GO" id="GO:0016818">
    <property type="term" value="F:hydrolase activity, acting on acid anhydrides, in phosphorus-containing anhydrides"/>
    <property type="evidence" value="ECO:0007669"/>
    <property type="project" value="InterPro"/>
</dbReference>
<dbReference type="EMBL" id="MN310368">
    <property type="protein sequence ID" value="QGJ79996.1"/>
    <property type="molecule type" value="Genomic_DNA"/>
</dbReference>
<keyword evidence="5" id="KW-0614">Plasmid</keyword>
<dbReference type="CDD" id="cd17933">
    <property type="entry name" value="DEXSc_RecD-like"/>
    <property type="match status" value="1"/>
</dbReference>
<dbReference type="InterPro" id="IPR027417">
    <property type="entry name" value="P-loop_NTPase"/>
</dbReference>
<dbReference type="NCBIfam" id="NF041492">
    <property type="entry name" value="MobF"/>
    <property type="match status" value="1"/>
</dbReference>
<dbReference type="PANTHER" id="PTHR43788">
    <property type="entry name" value="DNA2/NAM7 HELICASE FAMILY MEMBER"/>
    <property type="match status" value="1"/>
</dbReference>
<dbReference type="EMBL" id="MN310367">
    <property type="protein sequence ID" value="QFX76229.1"/>
    <property type="molecule type" value="Genomic_DNA"/>
</dbReference>
<dbReference type="GO" id="GO:0043139">
    <property type="term" value="F:5'-3' DNA helicase activity"/>
    <property type="evidence" value="ECO:0007669"/>
    <property type="project" value="TreeGrafter"/>
</dbReference>
<dbReference type="InterPro" id="IPR040668">
    <property type="entry name" value="TraI_2B"/>
</dbReference>
<proteinExistence type="predicted"/>
<reference evidence="5" key="1">
    <citation type="submission" date="2019-08" db="EMBL/GenBank/DDBJ databases">
        <authorList>
            <person name="Zhou D."/>
        </authorList>
    </citation>
    <scope>NUCLEOTIDE SEQUENCE</scope>
    <source>
        <strain evidence="4">170516602</strain>
        <strain evidence="5">1712229813</strain>
        <plasmid evidence="5">p229813-KPC</plasmid>
        <plasmid evidence="4">p516602-KPC</plasmid>
    </source>
</reference>
<dbReference type="Pfam" id="PF07057">
    <property type="entry name" value="TraI_C"/>
    <property type="match status" value="1"/>
</dbReference>
<dbReference type="SUPFAM" id="SSF52540">
    <property type="entry name" value="P-loop containing nucleoside triphosphate hydrolases"/>
    <property type="match status" value="2"/>
</dbReference>
<dbReference type="NCBIfam" id="TIGR02686">
    <property type="entry name" value="relax_trwC"/>
    <property type="match status" value="1"/>
</dbReference>
<dbReference type="Pfam" id="PF08751">
    <property type="entry name" value="TrwC"/>
    <property type="match status" value="1"/>
</dbReference>
<dbReference type="GO" id="GO:0003677">
    <property type="term" value="F:DNA binding"/>
    <property type="evidence" value="ECO:0007669"/>
    <property type="project" value="InterPro"/>
</dbReference>
<dbReference type="RefSeq" id="WP_205448039.1">
    <property type="nucleotide sequence ID" value="NZ_CP070522.1"/>
</dbReference>
<dbReference type="Gene3D" id="3.40.50.300">
    <property type="entry name" value="P-loop containing nucleotide triphosphate hydrolases"/>
    <property type="match status" value="2"/>
</dbReference>
<dbReference type="GO" id="GO:0005524">
    <property type="term" value="F:ATP binding"/>
    <property type="evidence" value="ECO:0007669"/>
    <property type="project" value="InterPro"/>
</dbReference>
<evidence type="ECO:0000259" key="3">
    <source>
        <dbReference type="Pfam" id="PF18340"/>
    </source>
</evidence>
<feature type="domain" description="TraI 2B/2B-like" evidence="3">
    <location>
        <begin position="623"/>
        <end position="696"/>
    </location>
</feature>
<evidence type="ECO:0000259" key="2">
    <source>
        <dbReference type="Pfam" id="PF08751"/>
    </source>
</evidence>
<protein>
    <submittedName>
        <fullName evidence="5">IncF plasmid conjugative transfer DNA-nicking and unwinding protein TraI</fullName>
    </submittedName>
</protein>
<dbReference type="InterPro" id="IPR009767">
    <property type="entry name" value="DNA_helicase_TraI_C"/>
</dbReference>
<geneLocation type="plasmid" evidence="5">
    <name>p229813-KPC</name>
</geneLocation>
<dbReference type="Pfam" id="PF18340">
    <property type="entry name" value="TraI_2B"/>
    <property type="match status" value="1"/>
</dbReference>
<feature type="domain" description="DNA helicase TraI type C-terminal" evidence="1">
    <location>
        <begin position="1417"/>
        <end position="1551"/>
    </location>
</feature>
<sequence length="1649" mass="182895">MLSLSKIGNSAGAASYYEQKDNYYFLGDAATEWFGKGASGLGLTGNVKQQDFINILDGNLSTGETLAHMVNGKNKHQAGWDLTFSAPKSVSVLALVNEDKAVLDAHRNAVTKTLAMIENMASSRIMEKGISGVEETGNITAALFIHDTNRNLEPHLHTHAILANITETQSGKWKTLSNSVKEDTNTFVKTIWQNPVALGSIYRQFLKADLKEQGYSFIEAGKNGQWEIAGVPTTEFSSRHKEIIDSVGENATAKEKSVAAKDTRQKKDFTNIDEVRKEWKKTLEGTGFNQSEIKSNNTEQLNLEVADNGDIKKIIRSVIHGLEKQSAKFTYDKLLSNVINSLSTDQFSDLKNLRENIKNEIDSGYLVPLNKEGTLHTTIFHLKNETSVVKSVTQLNNKDSLLKTQDNSSLSRYLTADNGSFKSVSIIGGGSFLISSVSKIGELATENERQHIIIAPSVKVKEFLKNNLEKNNTVLTVNEFLKDGGDTGKKLISLYQSENMKLDAVNDILNNEKKNDSVIVSIDTKTKNSEGLFTDVLRKAEVDNFMVIDKNENKKTYFINDVDKSDRVNLAAKQYMTLSLTNKDAIIQVSDDKTKNMVNEQVRNTLKDNGFLSDKKITIRNENRVYLDESNRNLRNTYKKGFIVENIKDKTRSEIIEVDKSNNVLVLKNNDGKLSQLQIPGINGDYNLYEPKNLELREGEKIKTYKGFGNVEGNSSFSVVAIKKGNFIFGDRVIIENDGGERTTINPGNVNQFHYGYSETFGSSVGKERTVIALMNEKDISSTNLNKIKQSGDTIIAITGIDREKTEMKLNKADISISHIPTVNTNILETLKTINNLKNDTISDLDKALQLGIDKASSGKVFFNSAAAMMNVANLNTDFSMSDITDAMSRMIEQGELIPLTSNALTDNFIRKETLDNEVAIVRKIFEGKGTESPLLNGKVNFDNTHLTNSQKAAGELILKSKDKIIAIQGYAGVGKTTQFKTVAKTLAANRPDIELRGLAPTHKAVSELKSAGITSQTIASFIQDTATGESNQNFSNSVFIIDESSMTGNKTMLGLISVITENGGRIILSGDKDQLKSFDTGSPFKLTLERSAIDHVVMNEIVRQSPELKPAVEAIIKGNLAESLEVIKNVQPGIVPRENSQKMPVSSVVNLRGIEPERYTGMIVSDYMSRTAEARSNTMIITPINADRNKINEDIHAALSRSGDLGKSITVPTLQRVNSQEYDLRTQKFWSDNNDGIVKIGDTYHRIDSINNEGIISLVNTETGKESSLSLQELDSRKVAVYQERNIEISQGEKIRLTVTDRERNTFNNDTGTVKSIDGSVINVDFNGKEISFSPAKNMAERHLDYSYAITSYSSQGASVPYVIVYDGVTGGKRNLTALDNTYVELSRSKEHVQLYIDDANEWAKHIGNHSGVRHTAHDILNKADNIAAEKELSAWSESKAISRGLAEKLPEMLVDTARYAGKQQELLLAVHNEFGVHRGNYHIPVGVFTGNIDTDNAYYSGAADGQIIVLNKGDNNLDTVTYNKDEFDKAIHSENRENAIVINLSEPEQISSPDELLTKEDITIAEVLKEMSVKDSQEDTDFTKDEQKELLLDSGIESLKEIEKEKDITAEAEKEADITDNKQIRHDEENILRHNEKELIKDIDIQI</sequence>
<accession>A0A6B8DJ06</accession>
<evidence type="ECO:0000313" key="5">
    <source>
        <dbReference type="EMBL" id="QGJ79996.1"/>
    </source>
</evidence>
<name>A0A6B8DJ06_MORMO</name>
<dbReference type="Pfam" id="PF13604">
    <property type="entry name" value="AAA_30"/>
    <property type="match status" value="1"/>
</dbReference>
<dbReference type="InterPro" id="IPR014059">
    <property type="entry name" value="TraI/TrwC_relax"/>
</dbReference>
<organism evidence="5">
    <name type="scientific">Morganella morganii</name>
    <name type="common">Proteus morganii</name>
    <dbReference type="NCBI Taxonomy" id="582"/>
    <lineage>
        <taxon>Bacteria</taxon>
        <taxon>Pseudomonadati</taxon>
        <taxon>Pseudomonadota</taxon>
        <taxon>Gammaproteobacteria</taxon>
        <taxon>Enterobacterales</taxon>
        <taxon>Morganellaceae</taxon>
        <taxon>Morganella</taxon>
    </lineage>
</organism>
<feature type="domain" description="TrwC relaxase" evidence="2">
    <location>
        <begin position="12"/>
        <end position="284"/>
    </location>
</feature>
<dbReference type="Gene3D" id="2.30.30.940">
    <property type="match status" value="1"/>
</dbReference>